<keyword evidence="4 9" id="KW-0808">Transferase</keyword>
<dbReference type="PROSITE" id="PS01313">
    <property type="entry name" value="LIPB"/>
    <property type="match status" value="1"/>
</dbReference>
<dbReference type="InterPro" id="IPR000544">
    <property type="entry name" value="Octanoyltransferase"/>
</dbReference>
<feature type="signal peptide" evidence="7">
    <location>
        <begin position="1"/>
        <end position="17"/>
    </location>
</feature>
<keyword evidence="10" id="KW-1185">Reference proteome</keyword>
<dbReference type="GO" id="GO:0033819">
    <property type="term" value="F:lipoyl(octanoyl) transferase activity"/>
    <property type="evidence" value="ECO:0007669"/>
    <property type="project" value="UniProtKB-EC"/>
</dbReference>
<dbReference type="CDD" id="cd16444">
    <property type="entry name" value="LipB"/>
    <property type="match status" value="1"/>
</dbReference>
<dbReference type="SUPFAM" id="SSF55681">
    <property type="entry name" value="Class II aaRS and biotin synthetases"/>
    <property type="match status" value="1"/>
</dbReference>
<feature type="region of interest" description="Disordered" evidence="6">
    <location>
        <begin position="173"/>
        <end position="200"/>
    </location>
</feature>
<comment type="similarity">
    <text evidence="2">Belongs to the LipB family.</text>
</comment>
<sequence>MVIPIPILRLTLILASATVVFVSHAWVPSKVYDNSLLVSRRRQQTSTLPMMISKQQLGIFEVLETTEPSTDRRVVLLDYTACNDTTGLPSLIDFDTAWEYQKHILNQQIERLQFDDTTTSSFLPIILNDDDDDDDDETKNYSNKTNGHDAIIMLQHNPVYTLGTGSDDKFLLSSSSCPNDDEDDSDDSTSTNNAVDPSTVPVVRMDRGGEITYHGPGQITVYPILDLRSYRQDIHWYMRALEEAIILAISKCDKNLQPERQDDVTGVWVNNRKIAAVGIKCRRWITMHGLAVNVEESSLENFQGIVPCGLEGRKVGCINQFIDNPIKVHDFSILLKEALEEVFQIELINQELMQ</sequence>
<evidence type="ECO:0000256" key="6">
    <source>
        <dbReference type="SAM" id="MobiDB-lite"/>
    </source>
</evidence>
<evidence type="ECO:0000313" key="9">
    <source>
        <dbReference type="EMBL" id="OEU17068.1"/>
    </source>
</evidence>
<evidence type="ECO:0000256" key="5">
    <source>
        <dbReference type="ARBA" id="ARBA00023315"/>
    </source>
</evidence>
<evidence type="ECO:0000256" key="4">
    <source>
        <dbReference type="ARBA" id="ARBA00022679"/>
    </source>
</evidence>
<dbReference type="PANTHER" id="PTHR10993">
    <property type="entry name" value="OCTANOYLTRANSFERASE"/>
    <property type="match status" value="1"/>
</dbReference>
<dbReference type="Gene3D" id="3.30.930.10">
    <property type="entry name" value="Bira Bifunctional Protein, Domain 2"/>
    <property type="match status" value="1"/>
</dbReference>
<protein>
    <recommendedName>
        <fullName evidence="3">lipoyl(octanoyl) transferase</fullName>
        <ecNumber evidence="3">2.3.1.181</ecNumber>
    </recommendedName>
</protein>
<organism evidence="9 10">
    <name type="scientific">Fragilariopsis cylindrus CCMP1102</name>
    <dbReference type="NCBI Taxonomy" id="635003"/>
    <lineage>
        <taxon>Eukaryota</taxon>
        <taxon>Sar</taxon>
        <taxon>Stramenopiles</taxon>
        <taxon>Ochrophyta</taxon>
        <taxon>Bacillariophyta</taxon>
        <taxon>Bacillariophyceae</taxon>
        <taxon>Bacillariophycidae</taxon>
        <taxon>Bacillariales</taxon>
        <taxon>Bacillariaceae</taxon>
        <taxon>Fragilariopsis</taxon>
    </lineage>
</organism>
<proteinExistence type="inferred from homology"/>
<feature type="domain" description="BPL/LPL catalytic" evidence="8">
    <location>
        <begin position="145"/>
        <end position="347"/>
    </location>
</feature>
<dbReference type="Pfam" id="PF21948">
    <property type="entry name" value="LplA-B_cat"/>
    <property type="match status" value="1"/>
</dbReference>
<dbReference type="InterPro" id="IPR004143">
    <property type="entry name" value="BPL_LPL_catalytic"/>
</dbReference>
<dbReference type="EC" id="2.3.1.181" evidence="3"/>
<dbReference type="KEGG" id="fcy:FRACYDRAFT_239371"/>
<dbReference type="AlphaFoldDB" id="A0A1E7FFX2"/>
<keyword evidence="5" id="KW-0012">Acyltransferase</keyword>
<dbReference type="InterPro" id="IPR045864">
    <property type="entry name" value="aa-tRNA-synth_II/BPL/LPL"/>
</dbReference>
<dbReference type="UniPathway" id="UPA00538">
    <property type="reaction ID" value="UER00592"/>
</dbReference>
<gene>
    <name evidence="9" type="primary">LipB_2</name>
    <name evidence="9" type="ORF">FRACYDRAFT_239371</name>
</gene>
<dbReference type="InterPro" id="IPR020605">
    <property type="entry name" value="Octanoyltransferase_CS"/>
</dbReference>
<evidence type="ECO:0000259" key="8">
    <source>
        <dbReference type="PROSITE" id="PS51733"/>
    </source>
</evidence>
<evidence type="ECO:0000256" key="1">
    <source>
        <dbReference type="ARBA" id="ARBA00004821"/>
    </source>
</evidence>
<feature type="chain" id="PRO_5009193063" description="lipoyl(octanoyl) transferase" evidence="7">
    <location>
        <begin position="18"/>
        <end position="354"/>
    </location>
</feature>
<evidence type="ECO:0000256" key="7">
    <source>
        <dbReference type="SAM" id="SignalP"/>
    </source>
</evidence>
<dbReference type="NCBIfam" id="TIGR00214">
    <property type="entry name" value="lipB"/>
    <property type="match status" value="1"/>
</dbReference>
<dbReference type="GO" id="GO:0009249">
    <property type="term" value="P:protein lipoylation"/>
    <property type="evidence" value="ECO:0007669"/>
    <property type="project" value="InterPro"/>
</dbReference>
<evidence type="ECO:0000256" key="3">
    <source>
        <dbReference type="ARBA" id="ARBA00012334"/>
    </source>
</evidence>
<dbReference type="PROSITE" id="PS51733">
    <property type="entry name" value="BPL_LPL_CATALYTIC"/>
    <property type="match status" value="1"/>
</dbReference>
<dbReference type="PANTHER" id="PTHR10993:SF7">
    <property type="entry name" value="LIPOYLTRANSFERASE 2, MITOCHONDRIAL-RELATED"/>
    <property type="match status" value="1"/>
</dbReference>
<dbReference type="InParanoid" id="A0A1E7FFX2"/>
<dbReference type="OrthoDB" id="19908at2759"/>
<evidence type="ECO:0000256" key="2">
    <source>
        <dbReference type="ARBA" id="ARBA00007907"/>
    </source>
</evidence>
<accession>A0A1E7FFX2</accession>
<dbReference type="EMBL" id="KV784358">
    <property type="protein sequence ID" value="OEU17068.1"/>
    <property type="molecule type" value="Genomic_DNA"/>
</dbReference>
<dbReference type="HAMAP" id="MF_00013">
    <property type="entry name" value="LipB"/>
    <property type="match status" value="1"/>
</dbReference>
<dbReference type="Proteomes" id="UP000095751">
    <property type="component" value="Unassembled WGS sequence"/>
</dbReference>
<comment type="pathway">
    <text evidence="1">Protein modification; protein lipoylation via endogenous pathway; protein N(6)-(lipoyl)lysine from octanoyl-[acyl-carrier-protein]: step 1/2.</text>
</comment>
<name>A0A1E7FFX2_9STRA</name>
<keyword evidence="7" id="KW-0732">Signal</keyword>
<evidence type="ECO:0000313" key="10">
    <source>
        <dbReference type="Proteomes" id="UP000095751"/>
    </source>
</evidence>
<reference evidence="9 10" key="1">
    <citation type="submission" date="2016-09" db="EMBL/GenBank/DDBJ databases">
        <title>Extensive genetic diversity and differential bi-allelic expression allows diatom success in the polar Southern Ocean.</title>
        <authorList>
            <consortium name="DOE Joint Genome Institute"/>
            <person name="Mock T."/>
            <person name="Otillar R.P."/>
            <person name="Strauss J."/>
            <person name="Dupont C."/>
            <person name="Frickenhaus S."/>
            <person name="Maumus F."/>
            <person name="Mcmullan M."/>
            <person name="Sanges R."/>
            <person name="Schmutz J."/>
            <person name="Toseland A."/>
            <person name="Valas R."/>
            <person name="Veluchamy A."/>
            <person name="Ward B.J."/>
            <person name="Allen A."/>
            <person name="Barry K."/>
            <person name="Falciatore A."/>
            <person name="Ferrante M."/>
            <person name="Fortunato A.E."/>
            <person name="Gloeckner G."/>
            <person name="Gruber A."/>
            <person name="Hipkin R."/>
            <person name="Janech M."/>
            <person name="Kroth P."/>
            <person name="Leese F."/>
            <person name="Lindquist E."/>
            <person name="Lyon B.R."/>
            <person name="Martin J."/>
            <person name="Mayer C."/>
            <person name="Parker M."/>
            <person name="Quesneville H."/>
            <person name="Raymond J."/>
            <person name="Uhlig C."/>
            <person name="Valentin K.U."/>
            <person name="Worden A.Z."/>
            <person name="Armbrust E.V."/>
            <person name="Bowler C."/>
            <person name="Green B."/>
            <person name="Moulton V."/>
            <person name="Van Oosterhout C."/>
            <person name="Grigoriev I."/>
        </authorList>
    </citation>
    <scope>NUCLEOTIDE SEQUENCE [LARGE SCALE GENOMIC DNA]</scope>
    <source>
        <strain evidence="9 10">CCMP1102</strain>
    </source>
</reference>